<name>A0AAD5NUP3_ACENE</name>
<dbReference type="CDD" id="cd06429">
    <property type="entry name" value="GT8_like_1"/>
    <property type="match status" value="1"/>
</dbReference>
<keyword evidence="10" id="KW-0472">Membrane</keyword>
<evidence type="ECO:0000313" key="14">
    <source>
        <dbReference type="EMBL" id="KAI9182135.1"/>
    </source>
</evidence>
<keyword evidence="7" id="KW-0735">Signal-anchor</keyword>
<evidence type="ECO:0000256" key="4">
    <source>
        <dbReference type="ARBA" id="ARBA00022676"/>
    </source>
</evidence>
<keyword evidence="11" id="KW-0325">Glycoprotein</keyword>
<evidence type="ECO:0000313" key="15">
    <source>
        <dbReference type="Proteomes" id="UP001064489"/>
    </source>
</evidence>
<dbReference type="Proteomes" id="UP001064489">
    <property type="component" value="Chromosome 4"/>
</dbReference>
<keyword evidence="15" id="KW-1185">Reference proteome</keyword>
<keyword evidence="8" id="KW-1133">Transmembrane helix</keyword>
<protein>
    <recommendedName>
        <fullName evidence="13">Hexosyltransferase</fullName>
        <ecNumber evidence="13">2.4.1.-</ecNumber>
    </recommendedName>
</protein>
<dbReference type="InterPro" id="IPR029044">
    <property type="entry name" value="Nucleotide-diphossugar_trans"/>
</dbReference>
<keyword evidence="4 13" id="KW-0328">Glycosyltransferase</keyword>
<evidence type="ECO:0000256" key="2">
    <source>
        <dbReference type="ARBA" id="ARBA00004877"/>
    </source>
</evidence>
<comment type="subcellular location">
    <subcellularLocation>
        <location evidence="1 13">Golgi apparatus membrane</location>
        <topology evidence="1 13">Single-pass type II membrane protein</topology>
    </subcellularLocation>
</comment>
<evidence type="ECO:0000256" key="9">
    <source>
        <dbReference type="ARBA" id="ARBA00023034"/>
    </source>
</evidence>
<dbReference type="SUPFAM" id="SSF53448">
    <property type="entry name" value="Nucleotide-diphospho-sugar transferases"/>
    <property type="match status" value="1"/>
</dbReference>
<dbReference type="InterPro" id="IPR029993">
    <property type="entry name" value="GAUT"/>
</dbReference>
<comment type="caution">
    <text evidence="14">The sequence shown here is derived from an EMBL/GenBank/DDBJ whole genome shotgun (WGS) entry which is preliminary data.</text>
</comment>
<dbReference type="GO" id="GO:0071555">
    <property type="term" value="P:cell wall organization"/>
    <property type="evidence" value="ECO:0007669"/>
    <property type="project" value="UniProtKB-KW"/>
</dbReference>
<dbReference type="Gene3D" id="3.90.550.10">
    <property type="entry name" value="Spore Coat Polysaccharide Biosynthesis Protein SpsA, Chain A"/>
    <property type="match status" value="1"/>
</dbReference>
<evidence type="ECO:0000256" key="7">
    <source>
        <dbReference type="ARBA" id="ARBA00022968"/>
    </source>
</evidence>
<reference evidence="14" key="2">
    <citation type="submission" date="2023-02" db="EMBL/GenBank/DDBJ databases">
        <authorList>
            <person name="Swenson N.G."/>
            <person name="Wegrzyn J.L."/>
            <person name="Mcevoy S.L."/>
        </authorList>
    </citation>
    <scope>NUCLEOTIDE SEQUENCE</scope>
    <source>
        <strain evidence="14">91603</strain>
        <tissue evidence="14">Leaf</tissue>
    </source>
</reference>
<keyword evidence="12 13" id="KW-0961">Cell wall biogenesis/degradation</keyword>
<evidence type="ECO:0000256" key="6">
    <source>
        <dbReference type="ARBA" id="ARBA00022692"/>
    </source>
</evidence>
<reference evidence="14" key="1">
    <citation type="journal article" date="2022" name="Plant J.">
        <title>Strategies of tolerance reflected in two North American maple genomes.</title>
        <authorList>
            <person name="McEvoy S.L."/>
            <person name="Sezen U.U."/>
            <person name="Trouern-Trend A."/>
            <person name="McMahon S.M."/>
            <person name="Schaberg P.G."/>
            <person name="Yang J."/>
            <person name="Wegrzyn J.L."/>
            <person name="Swenson N.G."/>
        </authorList>
    </citation>
    <scope>NUCLEOTIDE SEQUENCE</scope>
    <source>
        <strain evidence="14">91603</strain>
    </source>
</reference>
<sequence>MLSVSLIAPVVFLSNRLKNFTYVGREDFIEELPITTFSADIRLNAIEQEASAGVKEPELDVYKDKKIVSVVSYSTAIENIGTNGGIKEQNQQIEQKTVSPASRQKQQTNQTAIHYDLKVQASLHRVTDEKVREMKDQVVRAKAYLNFAPPGSNSHMVKELKLRIKEVEKAVGAATKDSDLSKSALRKMKAMEVSLYKASRVYPDCAAMAKKLRAMTYNAEEQLTTEYFSLQPEERKFSNQQKLHDPNFHHYAVFSDNVLACAVVVNSTVFFATEPEKIVIHVVTDSLNLPAISMWFLLNPPGKVTIQVQSIDEFSWLSVKYNSTLKKQNSNDARYTSALNHLRFYLPDVFPALNKIVLLDHDVVVQRDLSQLWSVNMKGKVNGAVETCKETETSFRRMNMFINFSDPLVAKRFDVKACTWAFGMNLFDLREWRRRNLTAVYHKYLQLGYKRSLFKAGSLPLGWITFYNQTVALDRRWHVLGLGYDSGIGRPDIEQAAVIHYDGIMKPWLEIGLAKYKGYWTKYVKYDHPFLRRCNIHE</sequence>
<proteinExistence type="inferred from homology"/>
<evidence type="ECO:0000256" key="8">
    <source>
        <dbReference type="ARBA" id="ARBA00022989"/>
    </source>
</evidence>
<dbReference type="InterPro" id="IPR002495">
    <property type="entry name" value="Glyco_trans_8"/>
</dbReference>
<evidence type="ECO:0000256" key="1">
    <source>
        <dbReference type="ARBA" id="ARBA00004323"/>
    </source>
</evidence>
<dbReference type="FunFam" id="3.90.550.10:FF:000056">
    <property type="entry name" value="Hexosyltransferase"/>
    <property type="match status" value="1"/>
</dbReference>
<evidence type="ECO:0000256" key="12">
    <source>
        <dbReference type="ARBA" id="ARBA00023316"/>
    </source>
</evidence>
<evidence type="ECO:0000256" key="11">
    <source>
        <dbReference type="ARBA" id="ARBA00023180"/>
    </source>
</evidence>
<evidence type="ECO:0000256" key="10">
    <source>
        <dbReference type="ARBA" id="ARBA00023136"/>
    </source>
</evidence>
<evidence type="ECO:0000256" key="3">
    <source>
        <dbReference type="ARBA" id="ARBA00006351"/>
    </source>
</evidence>
<organism evidence="14 15">
    <name type="scientific">Acer negundo</name>
    <name type="common">Box elder</name>
    <dbReference type="NCBI Taxonomy" id="4023"/>
    <lineage>
        <taxon>Eukaryota</taxon>
        <taxon>Viridiplantae</taxon>
        <taxon>Streptophyta</taxon>
        <taxon>Embryophyta</taxon>
        <taxon>Tracheophyta</taxon>
        <taxon>Spermatophyta</taxon>
        <taxon>Magnoliopsida</taxon>
        <taxon>eudicotyledons</taxon>
        <taxon>Gunneridae</taxon>
        <taxon>Pentapetalae</taxon>
        <taxon>rosids</taxon>
        <taxon>malvids</taxon>
        <taxon>Sapindales</taxon>
        <taxon>Sapindaceae</taxon>
        <taxon>Hippocastanoideae</taxon>
        <taxon>Acereae</taxon>
        <taxon>Acer</taxon>
    </lineage>
</organism>
<accession>A0AAD5NUP3</accession>
<dbReference type="EC" id="2.4.1.-" evidence="13"/>
<dbReference type="AlphaFoldDB" id="A0AAD5NUP3"/>
<evidence type="ECO:0000256" key="5">
    <source>
        <dbReference type="ARBA" id="ARBA00022679"/>
    </source>
</evidence>
<dbReference type="Pfam" id="PF25557">
    <property type="entry name" value="GAUT_1"/>
    <property type="match status" value="1"/>
</dbReference>
<dbReference type="GO" id="GO:0000139">
    <property type="term" value="C:Golgi membrane"/>
    <property type="evidence" value="ECO:0007669"/>
    <property type="project" value="UniProtKB-SubCell"/>
</dbReference>
<comment type="similarity">
    <text evidence="3 13">Belongs to the glycosyltransferase 8 family.</text>
</comment>
<keyword evidence="5" id="KW-0808">Transferase</keyword>
<keyword evidence="6" id="KW-0812">Transmembrane</keyword>
<dbReference type="PANTHER" id="PTHR32116:SF0">
    <property type="entry name" value="GALACTURONOSYLTRANSFERASE 6-RELATED"/>
    <property type="match status" value="1"/>
</dbReference>
<keyword evidence="9 13" id="KW-0333">Golgi apparatus</keyword>
<evidence type="ECO:0000256" key="13">
    <source>
        <dbReference type="RuleBase" id="RU362027"/>
    </source>
</evidence>
<dbReference type="EMBL" id="JAJSOW010000101">
    <property type="protein sequence ID" value="KAI9182135.1"/>
    <property type="molecule type" value="Genomic_DNA"/>
</dbReference>
<comment type="pathway">
    <text evidence="2 13">Glycan metabolism; pectin biosynthesis.</text>
</comment>
<dbReference type="PANTHER" id="PTHR32116">
    <property type="entry name" value="GALACTURONOSYLTRANSFERASE 4-RELATED"/>
    <property type="match status" value="1"/>
</dbReference>
<gene>
    <name evidence="14" type="ORF">LWI28_022435</name>
</gene>
<dbReference type="Pfam" id="PF01501">
    <property type="entry name" value="Glyco_transf_8"/>
    <property type="match status" value="1"/>
</dbReference>
<dbReference type="GO" id="GO:0047262">
    <property type="term" value="F:polygalacturonate 4-alpha-galacturonosyltransferase activity"/>
    <property type="evidence" value="ECO:0007669"/>
    <property type="project" value="InterPro"/>
</dbReference>